<name>A0ABM1E960_PRICU</name>
<keyword evidence="6" id="KW-1185">Reference proteome</keyword>
<feature type="domain" description="Exosome complex component N-terminal" evidence="5">
    <location>
        <begin position="7"/>
        <end position="42"/>
    </location>
</feature>
<keyword evidence="3" id="KW-0271">Exosome</keyword>
<dbReference type="RefSeq" id="XP_014668731.1">
    <property type="nucleotide sequence ID" value="XM_014813245.1"/>
</dbReference>
<evidence type="ECO:0000256" key="2">
    <source>
        <dbReference type="ARBA" id="ARBA00022490"/>
    </source>
</evidence>
<dbReference type="SUPFAM" id="SSF110324">
    <property type="entry name" value="Ribosomal L27 protein-like"/>
    <property type="match status" value="1"/>
</dbReference>
<dbReference type="Proteomes" id="UP000695022">
    <property type="component" value="Unplaced"/>
</dbReference>
<keyword evidence="2" id="KW-0963">Cytoplasm</keyword>
<dbReference type="Gene3D" id="2.40.50.100">
    <property type="match status" value="1"/>
</dbReference>
<dbReference type="PANTHER" id="PTHR12686:SF8">
    <property type="entry name" value="EXOSOME COMPLEX COMPONENT CSL4"/>
    <property type="match status" value="1"/>
</dbReference>
<protein>
    <submittedName>
        <fullName evidence="7">Exosome complex component CSL4-like</fullName>
    </submittedName>
</protein>
<organism evidence="6 7">
    <name type="scientific">Priapulus caudatus</name>
    <name type="common">Priapulid worm</name>
    <dbReference type="NCBI Taxonomy" id="37621"/>
    <lineage>
        <taxon>Eukaryota</taxon>
        <taxon>Metazoa</taxon>
        <taxon>Ecdysozoa</taxon>
        <taxon>Scalidophora</taxon>
        <taxon>Priapulida</taxon>
        <taxon>Priapulimorpha</taxon>
        <taxon>Priapulimorphida</taxon>
        <taxon>Priapulidae</taxon>
        <taxon>Priapulus</taxon>
    </lineage>
</organism>
<dbReference type="Pfam" id="PF10447">
    <property type="entry name" value="EXOSC1"/>
    <property type="match status" value="1"/>
</dbReference>
<dbReference type="CDD" id="cd05791">
    <property type="entry name" value="S1_CSL4"/>
    <property type="match status" value="1"/>
</dbReference>
<gene>
    <name evidence="7" type="primary">LOC106809994</name>
</gene>
<dbReference type="Pfam" id="PF14382">
    <property type="entry name" value="ECR1_N"/>
    <property type="match status" value="1"/>
</dbReference>
<dbReference type="Gene3D" id="2.40.50.140">
    <property type="entry name" value="Nucleic acid-binding proteins"/>
    <property type="match status" value="1"/>
</dbReference>
<evidence type="ECO:0000256" key="1">
    <source>
        <dbReference type="ARBA" id="ARBA00004604"/>
    </source>
</evidence>
<evidence type="ECO:0000256" key="3">
    <source>
        <dbReference type="ARBA" id="ARBA00022835"/>
    </source>
</evidence>
<accession>A0ABM1E960</accession>
<dbReference type="SUPFAM" id="SSF50249">
    <property type="entry name" value="Nucleic acid-binding proteins"/>
    <property type="match status" value="1"/>
</dbReference>
<evidence type="ECO:0000313" key="6">
    <source>
        <dbReference type="Proteomes" id="UP000695022"/>
    </source>
</evidence>
<sequence length="207" mass="22341">MKTTLSICVPGQRLCRADDSHAAGSGTYVRNGFIYASLAGYICESAGESGSTVTEVRHDAERSAMPYVGAIVTATVTHVNPRFCKCLMLCVGESALREAFRGQVRREDVRATEKDRIEMYRCFRPGDVILARVLSLGDQYSYLLTTAENELGVVIARAENGGAPMIPISWTEMQCPSTFAKESRKVARVAPPSAVTIAAPADVTTPS</sequence>
<proteinExistence type="predicted"/>
<dbReference type="InterPro" id="IPR012340">
    <property type="entry name" value="NA-bd_OB-fold"/>
</dbReference>
<dbReference type="InterPro" id="IPR019495">
    <property type="entry name" value="EXOSC1_C"/>
</dbReference>
<dbReference type="PANTHER" id="PTHR12686">
    <property type="entry name" value="3'-5' EXORIBONUCLEASE CSL4-RELATED"/>
    <property type="match status" value="1"/>
</dbReference>
<evidence type="ECO:0000313" key="7">
    <source>
        <dbReference type="RefSeq" id="XP_014668731.1"/>
    </source>
</evidence>
<comment type="subcellular location">
    <subcellularLocation>
        <location evidence="1">Nucleus</location>
        <location evidence="1">Nucleolus</location>
    </subcellularLocation>
</comment>
<evidence type="ECO:0000259" key="5">
    <source>
        <dbReference type="Pfam" id="PF14382"/>
    </source>
</evidence>
<evidence type="ECO:0000259" key="4">
    <source>
        <dbReference type="Pfam" id="PF10447"/>
    </source>
</evidence>
<reference evidence="7" key="1">
    <citation type="submission" date="2025-08" db="UniProtKB">
        <authorList>
            <consortium name="RefSeq"/>
        </authorList>
    </citation>
    <scope>IDENTIFICATION</scope>
</reference>
<feature type="domain" description="Exosome complex component CSL4 C-terminal" evidence="4">
    <location>
        <begin position="94"/>
        <end position="136"/>
    </location>
</feature>
<dbReference type="GeneID" id="106809994"/>
<dbReference type="InterPro" id="IPR025721">
    <property type="entry name" value="Exosome_cplx_N_dom"/>
</dbReference>
<dbReference type="InterPro" id="IPR039771">
    <property type="entry name" value="Csl4"/>
</dbReference>